<organism evidence="1 2">
    <name type="scientific">Hamiltosporidium tvaerminnensis</name>
    <dbReference type="NCBI Taxonomy" id="1176355"/>
    <lineage>
        <taxon>Eukaryota</taxon>
        <taxon>Fungi</taxon>
        <taxon>Fungi incertae sedis</taxon>
        <taxon>Microsporidia</taxon>
        <taxon>Dubosqiidae</taxon>
        <taxon>Hamiltosporidium</taxon>
    </lineage>
</organism>
<sequence length="342" mass="40677">MSLLENTFNYFHSDCVSCISINSKNLYVCTKKKLNVWNKTEKTFKTFIIPEEFIKSVSNNLHTFFLSKNCFYCLENDFLIKICDTHTFPCFWLNKNHLVLADQENLTIYTFHQFMEEEKNSVKNAIQKNSFNIENHQILNQDLSENYTDIKFIKNDINYVNLKSDLYLKNKRIFNIFNSKYGIVSCIVEYENRLYISFEDGSIFEIIETCNSPYKKLIYRHTETIISFLFYTKNTKKIMIANTLENLIKIEPKIIPENEEKMDDNEYLVTSFNLNFNIKKIIKILDYILVYSDQECGFIFNLDFGLKEKIFCGNVKNTKIFENKLFISNEDGCVMEYKFKDI</sequence>
<reference evidence="1 2" key="1">
    <citation type="submission" date="2017-12" db="EMBL/GenBank/DDBJ databases">
        <authorList>
            <person name="Pombert J.-F."/>
            <person name="Haag K.L."/>
            <person name="Ebert D."/>
        </authorList>
    </citation>
    <scope>NUCLEOTIDE SEQUENCE [LARGE SCALE GENOMIC DNA]</scope>
    <source>
        <strain evidence="1">FI-OER-3-3</strain>
    </source>
</reference>
<dbReference type="AlphaFoldDB" id="A0A4Q9KVQ7"/>
<dbReference type="VEuPathDB" id="MicrosporidiaDB:CWI37_1525p0010"/>
<evidence type="ECO:0000313" key="1">
    <source>
        <dbReference type="EMBL" id="TBT98948.1"/>
    </source>
</evidence>
<evidence type="ECO:0000313" key="2">
    <source>
        <dbReference type="Proteomes" id="UP000292362"/>
    </source>
</evidence>
<protein>
    <submittedName>
        <fullName evidence="1">Uncharacterized protein</fullName>
    </submittedName>
</protein>
<name>A0A4Q9KVQ7_9MICR</name>
<accession>A0A4Q9KVQ7</accession>
<gene>
    <name evidence="1" type="ORF">CWI37_1525p0010</name>
</gene>
<dbReference type="InterPro" id="IPR036322">
    <property type="entry name" value="WD40_repeat_dom_sf"/>
</dbReference>
<dbReference type="SUPFAM" id="SSF50978">
    <property type="entry name" value="WD40 repeat-like"/>
    <property type="match status" value="1"/>
</dbReference>
<comment type="caution">
    <text evidence="1">The sequence shown here is derived from an EMBL/GenBank/DDBJ whole genome shotgun (WGS) entry which is preliminary data.</text>
</comment>
<proteinExistence type="predicted"/>
<dbReference type="Proteomes" id="UP000292362">
    <property type="component" value="Unassembled WGS sequence"/>
</dbReference>
<dbReference type="EMBL" id="PITJ01001525">
    <property type="protein sequence ID" value="TBT98948.1"/>
    <property type="molecule type" value="Genomic_DNA"/>
</dbReference>